<dbReference type="GO" id="GO:0009073">
    <property type="term" value="P:aromatic amino acid family biosynthetic process"/>
    <property type="evidence" value="ECO:0007669"/>
    <property type="project" value="UniProtKB-UniRule"/>
</dbReference>
<dbReference type="Proteomes" id="UP001187192">
    <property type="component" value="Unassembled WGS sequence"/>
</dbReference>
<evidence type="ECO:0000256" key="9">
    <source>
        <dbReference type="PIRNR" id="PIRNR017318"/>
    </source>
</evidence>
<dbReference type="PROSITE" id="PS51169">
    <property type="entry name" value="CHORISMATE_MUT_3"/>
    <property type="match status" value="1"/>
</dbReference>
<evidence type="ECO:0000259" key="10">
    <source>
        <dbReference type="Pfam" id="PF01817"/>
    </source>
</evidence>
<evidence type="ECO:0000313" key="12">
    <source>
        <dbReference type="Proteomes" id="UP001187192"/>
    </source>
</evidence>
<dbReference type="AlphaFoldDB" id="A0AA87ZFF1"/>
<evidence type="ECO:0000256" key="8">
    <source>
        <dbReference type="ARBA" id="ARBA00023235"/>
    </source>
</evidence>
<dbReference type="GO" id="GO:0008652">
    <property type="term" value="P:amino acid biosynthetic process"/>
    <property type="evidence" value="ECO:0007669"/>
    <property type="project" value="UniProtKB-KW"/>
</dbReference>
<dbReference type="EC" id="5.4.99.5" evidence="4 9"/>
<proteinExistence type="predicted"/>
<dbReference type="InterPro" id="IPR002701">
    <property type="entry name" value="CM_II_prokaryot"/>
</dbReference>
<evidence type="ECO:0000256" key="5">
    <source>
        <dbReference type="ARBA" id="ARBA00022490"/>
    </source>
</evidence>
<dbReference type="Pfam" id="PF01817">
    <property type="entry name" value="CM_2"/>
    <property type="match status" value="1"/>
</dbReference>
<gene>
    <name evidence="11" type="ORF">TIFTF001_005203</name>
</gene>
<feature type="domain" description="Chorismate mutase" evidence="10">
    <location>
        <begin position="149"/>
        <end position="254"/>
    </location>
</feature>
<reference evidence="11" key="1">
    <citation type="submission" date="2023-07" db="EMBL/GenBank/DDBJ databases">
        <title>draft genome sequence of fig (Ficus carica).</title>
        <authorList>
            <person name="Takahashi T."/>
            <person name="Nishimura K."/>
        </authorList>
    </citation>
    <scope>NUCLEOTIDE SEQUENCE</scope>
</reference>
<evidence type="ECO:0000256" key="3">
    <source>
        <dbReference type="ARBA" id="ARBA00004817"/>
    </source>
</evidence>
<dbReference type="SUPFAM" id="SSF48600">
    <property type="entry name" value="Chorismate mutase II"/>
    <property type="match status" value="1"/>
</dbReference>
<evidence type="ECO:0000256" key="6">
    <source>
        <dbReference type="ARBA" id="ARBA00022605"/>
    </source>
</evidence>
<dbReference type="GO" id="GO:0005737">
    <property type="term" value="C:cytoplasm"/>
    <property type="evidence" value="ECO:0007669"/>
    <property type="project" value="UniProtKB-SubCell"/>
</dbReference>
<comment type="pathway">
    <text evidence="3">Metabolic intermediate biosynthesis; prephenate biosynthesis; prephenate from chorismate: step 1/1.</text>
</comment>
<evidence type="ECO:0000256" key="4">
    <source>
        <dbReference type="ARBA" id="ARBA00012404"/>
    </source>
</evidence>
<name>A0AA87ZFF1_FICCA</name>
<dbReference type="PANTHER" id="PTHR21145:SF12">
    <property type="entry name" value="CHORISMATE MUTASE"/>
    <property type="match status" value="1"/>
</dbReference>
<dbReference type="InterPro" id="IPR008238">
    <property type="entry name" value="Chorismate_mutase_AroQ_euk"/>
</dbReference>
<comment type="subcellular location">
    <subcellularLocation>
        <location evidence="2">Cytoplasm</location>
    </subcellularLocation>
</comment>
<dbReference type="InterPro" id="IPR037039">
    <property type="entry name" value="CM_AroQ_sf_eucaryotic"/>
</dbReference>
<keyword evidence="5" id="KW-0963">Cytoplasm</keyword>
<keyword evidence="7 9" id="KW-0057">Aromatic amino acid biosynthesis</keyword>
<comment type="caution">
    <text evidence="11">The sequence shown here is derived from an EMBL/GenBank/DDBJ whole genome shotgun (WGS) entry which is preliminary data.</text>
</comment>
<sequence>MTLDAVRDALIRQEDTIIFSLIERAKFPINSPTYDESRLSIPGFCGSLVQFIVKETEAYESKAGRFQNLEEHPFFPDDMPPSLVAPYDYKLVLHPAADSINVNGKIWDVYFKELLPLLTEPGDDGNYASTASADLHCLQTFAFRSNSLSVDKNDLQAISKRIHYGNFVAEVKFRDAPQDYEPAIRAQDRDALMKLLTFEAVEATVKKRVEKKATIFSQEVTLNDTKSKGNYKIDPPLVSRLYDEWIMPLTKHVEVEYLLRRLD</sequence>
<dbReference type="PANTHER" id="PTHR21145">
    <property type="entry name" value="CHORISMATE MUTASE"/>
    <property type="match status" value="1"/>
</dbReference>
<protein>
    <recommendedName>
        <fullName evidence="4 9">Chorismate mutase</fullName>
        <ecNumber evidence="4 9">5.4.99.5</ecNumber>
    </recommendedName>
</protein>
<keyword evidence="6 9" id="KW-0028">Amino-acid biosynthesis</keyword>
<dbReference type="GO" id="GO:0004106">
    <property type="term" value="F:chorismate mutase activity"/>
    <property type="evidence" value="ECO:0007669"/>
    <property type="project" value="UniProtKB-UniRule"/>
</dbReference>
<dbReference type="EMBL" id="BTGU01000005">
    <property type="protein sequence ID" value="GMN35283.1"/>
    <property type="molecule type" value="Genomic_DNA"/>
</dbReference>
<keyword evidence="8 9" id="KW-0413">Isomerase</keyword>
<evidence type="ECO:0000256" key="2">
    <source>
        <dbReference type="ARBA" id="ARBA00004496"/>
    </source>
</evidence>
<evidence type="ECO:0000256" key="7">
    <source>
        <dbReference type="ARBA" id="ARBA00023141"/>
    </source>
</evidence>
<accession>A0AA87ZFF1</accession>
<keyword evidence="12" id="KW-1185">Reference proteome</keyword>
<evidence type="ECO:0000313" key="11">
    <source>
        <dbReference type="EMBL" id="GMN35283.1"/>
    </source>
</evidence>
<dbReference type="PIRSF" id="PIRSF017318">
    <property type="entry name" value="Chor_mut_AroQ_eu"/>
    <property type="match status" value="1"/>
</dbReference>
<dbReference type="Gene3D" id="1.10.590.10">
    <property type="entry name" value="Chorismate mutase, AroQ class superfamily, eukaryotic"/>
    <property type="match status" value="2"/>
</dbReference>
<comment type="catalytic activity">
    <reaction evidence="1 9">
        <text>chorismate = prephenate</text>
        <dbReference type="Rhea" id="RHEA:13897"/>
        <dbReference type="ChEBI" id="CHEBI:29748"/>
        <dbReference type="ChEBI" id="CHEBI:29934"/>
        <dbReference type="EC" id="5.4.99.5"/>
    </reaction>
</comment>
<dbReference type="GO" id="GO:0046417">
    <property type="term" value="P:chorismate metabolic process"/>
    <property type="evidence" value="ECO:0007669"/>
    <property type="project" value="InterPro"/>
</dbReference>
<dbReference type="InterPro" id="IPR036263">
    <property type="entry name" value="Chorismate_II_sf"/>
</dbReference>
<evidence type="ECO:0000256" key="1">
    <source>
        <dbReference type="ARBA" id="ARBA00000824"/>
    </source>
</evidence>
<organism evidence="11 12">
    <name type="scientific">Ficus carica</name>
    <name type="common">Common fig</name>
    <dbReference type="NCBI Taxonomy" id="3494"/>
    <lineage>
        <taxon>Eukaryota</taxon>
        <taxon>Viridiplantae</taxon>
        <taxon>Streptophyta</taxon>
        <taxon>Embryophyta</taxon>
        <taxon>Tracheophyta</taxon>
        <taxon>Spermatophyta</taxon>
        <taxon>Magnoliopsida</taxon>
        <taxon>eudicotyledons</taxon>
        <taxon>Gunneridae</taxon>
        <taxon>Pentapetalae</taxon>
        <taxon>rosids</taxon>
        <taxon>fabids</taxon>
        <taxon>Rosales</taxon>
        <taxon>Moraceae</taxon>
        <taxon>Ficeae</taxon>
        <taxon>Ficus</taxon>
    </lineage>
</organism>